<evidence type="ECO:0000313" key="1">
    <source>
        <dbReference type="EMBL" id="ORD97601.1"/>
    </source>
</evidence>
<name>A0A1X0QCT1_9MICR</name>
<dbReference type="VEuPathDB" id="MicrosporidiaDB:HERIO_559"/>
<dbReference type="AlphaFoldDB" id="A0A1X0QCT1"/>
<gene>
    <name evidence="1" type="ORF">HERIO_559</name>
</gene>
<protein>
    <submittedName>
        <fullName evidence="1">Uncharacterized protein</fullName>
    </submittedName>
</protein>
<evidence type="ECO:0000313" key="2">
    <source>
        <dbReference type="Proteomes" id="UP000192356"/>
    </source>
</evidence>
<dbReference type="EMBL" id="LVKB01000017">
    <property type="protein sequence ID" value="ORD97601.1"/>
    <property type="molecule type" value="Genomic_DNA"/>
</dbReference>
<proteinExistence type="predicted"/>
<reference evidence="1 2" key="1">
    <citation type="journal article" date="2017" name="Environ. Microbiol.">
        <title>Decay of the glycolytic pathway and adaptation to intranuclear parasitism within Enterocytozoonidae microsporidia.</title>
        <authorList>
            <person name="Wiredu Boakye D."/>
            <person name="Jaroenlak P."/>
            <person name="Prachumwat A."/>
            <person name="Williams T.A."/>
            <person name="Bateman K.S."/>
            <person name="Itsathitphaisarn O."/>
            <person name="Sritunyalucksana K."/>
            <person name="Paszkiewicz K.H."/>
            <person name="Moore K.A."/>
            <person name="Stentiford G.D."/>
            <person name="Williams B.A."/>
        </authorList>
    </citation>
    <scope>NUCLEOTIDE SEQUENCE [LARGE SCALE GENOMIC DNA]</scope>
    <source>
        <strain evidence="1 2">GB1</strain>
    </source>
</reference>
<dbReference type="VEuPathDB" id="MicrosporidiaDB:A0H76_2859"/>
<sequence>MFAHYGKLAGGMAARAFLGPTAGPIGDAIGENIGKFVGLPIMKLKERLKNKSKNFVSSNFLLPNYGNIRKNENNDNSNIETLEVDN</sequence>
<dbReference type="Proteomes" id="UP000192356">
    <property type="component" value="Unassembled WGS sequence"/>
</dbReference>
<accession>A0A1X0QCT1</accession>
<keyword evidence="2" id="KW-1185">Reference proteome</keyword>
<comment type="caution">
    <text evidence="1">The sequence shown here is derived from an EMBL/GenBank/DDBJ whole genome shotgun (WGS) entry which is preliminary data.</text>
</comment>
<organism evidence="1 2">
    <name type="scientific">Hepatospora eriocheir</name>
    <dbReference type="NCBI Taxonomy" id="1081669"/>
    <lineage>
        <taxon>Eukaryota</taxon>
        <taxon>Fungi</taxon>
        <taxon>Fungi incertae sedis</taxon>
        <taxon>Microsporidia</taxon>
        <taxon>Hepatosporidae</taxon>
        <taxon>Hepatospora</taxon>
    </lineage>
</organism>